<dbReference type="eggNOG" id="KOG0255">
    <property type="taxonomic scope" value="Eukaryota"/>
</dbReference>
<evidence type="ECO:0000313" key="7">
    <source>
        <dbReference type="Ensembl" id="ENSCSAVP00000013940.1"/>
    </source>
</evidence>
<keyword evidence="8" id="KW-1185">Reference proteome</keyword>
<evidence type="ECO:0000256" key="3">
    <source>
        <dbReference type="ARBA" id="ARBA00022989"/>
    </source>
</evidence>
<reference evidence="8" key="1">
    <citation type="submission" date="2003-08" db="EMBL/GenBank/DDBJ databases">
        <authorList>
            <person name="Birren B."/>
            <person name="Nusbaum C."/>
            <person name="Abebe A."/>
            <person name="Abouelleil A."/>
            <person name="Adekoya E."/>
            <person name="Ait-zahra M."/>
            <person name="Allen N."/>
            <person name="Allen T."/>
            <person name="An P."/>
            <person name="Anderson M."/>
            <person name="Anderson S."/>
            <person name="Arachchi H."/>
            <person name="Armbruster J."/>
            <person name="Bachantsang P."/>
            <person name="Baldwin J."/>
            <person name="Barry A."/>
            <person name="Bayul T."/>
            <person name="Blitshsteyn B."/>
            <person name="Bloom T."/>
            <person name="Blye J."/>
            <person name="Boguslavskiy L."/>
            <person name="Borowsky M."/>
            <person name="Boukhgalter B."/>
            <person name="Brunache A."/>
            <person name="Butler J."/>
            <person name="Calixte N."/>
            <person name="Calvo S."/>
            <person name="Camarata J."/>
            <person name="Campo K."/>
            <person name="Chang J."/>
            <person name="Cheshatsang Y."/>
            <person name="Citroen M."/>
            <person name="Collymore A."/>
            <person name="Considine T."/>
            <person name="Cook A."/>
            <person name="Cooke P."/>
            <person name="Corum B."/>
            <person name="Cuomo C."/>
            <person name="David R."/>
            <person name="Dawoe T."/>
            <person name="Degray S."/>
            <person name="Dodge S."/>
            <person name="Dooley K."/>
            <person name="Dorje P."/>
            <person name="Dorjee K."/>
            <person name="Dorris L."/>
            <person name="Duffey N."/>
            <person name="Dupes A."/>
            <person name="Elkins T."/>
            <person name="Engels R."/>
            <person name="Erickson J."/>
            <person name="Farina A."/>
            <person name="Faro S."/>
            <person name="Ferreira P."/>
            <person name="Fischer H."/>
            <person name="Fitzgerald M."/>
            <person name="Foley K."/>
            <person name="Gage D."/>
            <person name="Galagan J."/>
            <person name="Gearin G."/>
            <person name="Gnerre S."/>
            <person name="Gnirke A."/>
            <person name="Goyette A."/>
            <person name="Graham J."/>
            <person name="Grandbois E."/>
            <person name="Gyaltsen K."/>
            <person name="Hafez N."/>
            <person name="Hagopian D."/>
            <person name="Hagos B."/>
            <person name="Hall J."/>
            <person name="Hatcher B."/>
            <person name="Heller A."/>
            <person name="Higgins H."/>
            <person name="Honan T."/>
            <person name="Horn A."/>
            <person name="Houde N."/>
            <person name="Hughes L."/>
            <person name="Hulme W."/>
            <person name="Husby E."/>
            <person name="Iliev I."/>
            <person name="Jaffe D."/>
            <person name="Jones C."/>
            <person name="Kamal M."/>
            <person name="Kamat A."/>
            <person name="Kamvysselis M."/>
            <person name="Karlsson E."/>
            <person name="Kells C."/>
            <person name="Kieu A."/>
            <person name="Kisner P."/>
            <person name="Kodira C."/>
            <person name="Kulbokas E."/>
            <person name="Labutti K."/>
            <person name="Lama D."/>
            <person name="Landers T."/>
            <person name="Leger J."/>
            <person name="Levine S."/>
            <person name="Lewis D."/>
            <person name="Lewis T."/>
            <person name="Lindblad-toh K."/>
            <person name="Liu X."/>
            <person name="Lokyitsang T."/>
            <person name="Lokyitsang Y."/>
            <person name="Lucien O."/>
            <person name="Lui A."/>
            <person name="Ma L.J."/>
            <person name="Mabbitt R."/>
            <person name="Macdonald J."/>
            <person name="Maclean C."/>
            <person name="Major J."/>
            <person name="Manning J."/>
            <person name="Marabella R."/>
            <person name="Maru K."/>
            <person name="Matthews C."/>
            <person name="Mauceli E."/>
            <person name="Mccarthy M."/>
            <person name="Mcdonough S."/>
            <person name="Mcghee T."/>
            <person name="Meldrim J."/>
            <person name="Meneus L."/>
            <person name="Mesirov J."/>
            <person name="Mihalev A."/>
            <person name="Mihova T."/>
            <person name="Mikkelsen T."/>
            <person name="Mlenga V."/>
            <person name="Moru K."/>
            <person name="Mozes J."/>
            <person name="Mulrain L."/>
            <person name="Munson G."/>
            <person name="Naylor J."/>
            <person name="Newes C."/>
            <person name="Nguyen C."/>
            <person name="Nguyen N."/>
            <person name="Nguyen T."/>
            <person name="Nicol R."/>
            <person name="Nielsen C."/>
            <person name="Nizzari M."/>
            <person name="Norbu C."/>
            <person name="Norbu N."/>
            <person name="O'donnell P."/>
            <person name="Okoawo O."/>
            <person name="O'leary S."/>
            <person name="Omotosho B."/>
            <person name="O'neill K."/>
            <person name="Osman S."/>
            <person name="Parker S."/>
            <person name="Perrin D."/>
            <person name="Phunkhang P."/>
            <person name="Piqani B."/>
            <person name="Purcell S."/>
            <person name="Rachupka T."/>
            <person name="Ramasamy U."/>
            <person name="Rameau R."/>
            <person name="Ray V."/>
            <person name="Raymond C."/>
            <person name="Retta R."/>
            <person name="Richardson S."/>
            <person name="Rise C."/>
            <person name="Rodriguez J."/>
            <person name="Rogers J."/>
            <person name="Rogov P."/>
            <person name="Rutman M."/>
            <person name="Schupbach R."/>
            <person name="Seaman C."/>
            <person name="Settipalli S."/>
            <person name="Sharpe T."/>
            <person name="Sheridan J."/>
            <person name="Sherpa N."/>
            <person name="Shi J."/>
            <person name="Smirnov S."/>
            <person name="Smith C."/>
            <person name="Sougnez C."/>
            <person name="Spencer B."/>
            <person name="Stalker J."/>
            <person name="Stange-thomann N."/>
            <person name="Stavropoulos S."/>
            <person name="Stetson K."/>
            <person name="Stone C."/>
            <person name="Stone S."/>
            <person name="Stubbs M."/>
            <person name="Talamas J."/>
            <person name="Tchuinga P."/>
            <person name="Tenzing P."/>
            <person name="Tesfaye S."/>
            <person name="Theodore J."/>
            <person name="Thoulutsang Y."/>
            <person name="Topham K."/>
            <person name="Towey S."/>
            <person name="Tsamla T."/>
            <person name="Tsomo N."/>
            <person name="Vallee D."/>
            <person name="Vassiliev H."/>
            <person name="Venkataraman V."/>
            <person name="Vinson J."/>
            <person name="Vo A."/>
            <person name="Wade C."/>
            <person name="Wang S."/>
            <person name="Wangchuk T."/>
            <person name="Wangdi T."/>
            <person name="Whittaker C."/>
            <person name="Wilkinson J."/>
            <person name="Wu Y."/>
            <person name="Wyman D."/>
            <person name="Yadav S."/>
            <person name="Yang S."/>
            <person name="Yang X."/>
            <person name="Yeager S."/>
            <person name="Yee E."/>
            <person name="Young G."/>
            <person name="Zainoun J."/>
            <person name="Zembeck L."/>
            <person name="Zimmer A."/>
            <person name="Zody M."/>
            <person name="Lander E."/>
        </authorList>
    </citation>
    <scope>NUCLEOTIDE SEQUENCE [LARGE SCALE GENOMIC DNA]</scope>
</reference>
<dbReference type="InterPro" id="IPR036259">
    <property type="entry name" value="MFS_trans_sf"/>
</dbReference>
<dbReference type="GO" id="GO:0022857">
    <property type="term" value="F:transmembrane transporter activity"/>
    <property type="evidence" value="ECO:0007669"/>
    <property type="project" value="InterPro"/>
</dbReference>
<keyword evidence="3 5" id="KW-1133">Transmembrane helix</keyword>
<dbReference type="HOGENOM" id="CLU_001265_33_5_1"/>
<organism evidence="7 8">
    <name type="scientific">Ciona savignyi</name>
    <name type="common">Pacific transparent sea squirt</name>
    <dbReference type="NCBI Taxonomy" id="51511"/>
    <lineage>
        <taxon>Eukaryota</taxon>
        <taxon>Metazoa</taxon>
        <taxon>Chordata</taxon>
        <taxon>Tunicata</taxon>
        <taxon>Ascidiacea</taxon>
        <taxon>Phlebobranchia</taxon>
        <taxon>Cionidae</taxon>
        <taxon>Ciona</taxon>
    </lineage>
</organism>
<feature type="transmembrane region" description="Helical" evidence="5">
    <location>
        <begin position="267"/>
        <end position="284"/>
    </location>
</feature>
<dbReference type="PROSITE" id="PS00216">
    <property type="entry name" value="SUGAR_TRANSPORT_1"/>
    <property type="match status" value="1"/>
</dbReference>
<reference evidence="7" key="2">
    <citation type="submission" date="2025-08" db="UniProtKB">
        <authorList>
            <consortium name="Ensembl"/>
        </authorList>
    </citation>
    <scope>IDENTIFICATION</scope>
</reference>
<feature type="transmembrane region" description="Helical" evidence="5">
    <location>
        <begin position="114"/>
        <end position="134"/>
    </location>
</feature>
<feature type="transmembrane region" description="Helical" evidence="5">
    <location>
        <begin position="326"/>
        <end position="348"/>
    </location>
</feature>
<feature type="transmembrane region" description="Helical" evidence="5">
    <location>
        <begin position="87"/>
        <end position="108"/>
    </location>
</feature>
<evidence type="ECO:0000259" key="6">
    <source>
        <dbReference type="PROSITE" id="PS50850"/>
    </source>
</evidence>
<dbReference type="Proteomes" id="UP000007875">
    <property type="component" value="Unassembled WGS sequence"/>
</dbReference>
<dbReference type="OMA" id="QIRVWSM"/>
<dbReference type="PROSITE" id="PS50850">
    <property type="entry name" value="MFS"/>
    <property type="match status" value="1"/>
</dbReference>
<dbReference type="STRING" id="51511.ENSCSAVP00000013940"/>
<proteinExistence type="predicted"/>
<accession>H2Z8M8</accession>
<keyword evidence="4 5" id="KW-0472">Membrane</keyword>
<evidence type="ECO:0000256" key="5">
    <source>
        <dbReference type="SAM" id="Phobius"/>
    </source>
</evidence>
<dbReference type="InParanoid" id="H2Z8M8"/>
<feature type="transmembrane region" description="Helical" evidence="5">
    <location>
        <begin position="29"/>
        <end position="46"/>
    </location>
</feature>
<dbReference type="GO" id="GO:0016020">
    <property type="term" value="C:membrane"/>
    <property type="evidence" value="ECO:0007669"/>
    <property type="project" value="UniProtKB-SubCell"/>
</dbReference>
<comment type="subcellular location">
    <subcellularLocation>
        <location evidence="1">Membrane</location>
        <topology evidence="1">Multi-pass membrane protein</topology>
    </subcellularLocation>
</comment>
<name>H2Z8M8_CIOSA</name>
<feature type="transmembrane region" description="Helical" evidence="5">
    <location>
        <begin position="237"/>
        <end position="258"/>
    </location>
</feature>
<dbReference type="GeneTree" id="ENSGT00940000167022"/>
<protein>
    <recommendedName>
        <fullName evidence="6">Major facilitator superfamily (MFS) profile domain-containing protein</fullName>
    </recommendedName>
</protein>
<dbReference type="Pfam" id="PF00083">
    <property type="entry name" value="Sugar_tr"/>
    <property type="match status" value="1"/>
</dbReference>
<dbReference type="InterPro" id="IPR005829">
    <property type="entry name" value="Sugar_transporter_CS"/>
</dbReference>
<feature type="transmembrane region" description="Helical" evidence="5">
    <location>
        <begin position="52"/>
        <end position="75"/>
    </location>
</feature>
<feature type="domain" description="Major facilitator superfamily (MFS) profile" evidence="6">
    <location>
        <begin position="1"/>
        <end position="379"/>
    </location>
</feature>
<evidence type="ECO:0000256" key="4">
    <source>
        <dbReference type="ARBA" id="ARBA00023136"/>
    </source>
</evidence>
<keyword evidence="2 5" id="KW-0812">Transmembrane</keyword>
<dbReference type="Ensembl" id="ENSCSAVT00000014100.1">
    <property type="protein sequence ID" value="ENSCSAVP00000013940.1"/>
    <property type="gene ID" value="ENSCSAVG00000008175.1"/>
</dbReference>
<sequence>MFPALQMSGFMVGSLLGGILSDRYGRRKAMLFSMTSLAASILWVGLAQSVLALQIGIFVFGISIIMRAVTSFVLLNEVVCGDRRRTFGILFSVFCAVAGCILPVIAYFVTNWRWMTVILGIVLVATLPLFYWFLRESLGWLIQNKREEAENLFKEIAKLNKIKLNSDDTLLPDEKLDGEADDIEADVMDDRKFSYYDLITVSFLLKRILILSFMWFSMNMCFYGLSLNSPNLGGNRYVNAFVASAVEIPGQFLCYVLVKKIGCRKSYSLMGVACGIFTLITPFMQTVSQLAGVVCAMIAKFFSGGPFTVLYLITGDLFPTMLRTQSYGACSFMGRIASIIVPYVLYLGKTVHFALPYIVMGTIGVISAMAGLLLPETTGQPLPKTLEEARLQD</sequence>
<dbReference type="PANTHER" id="PTHR24064">
    <property type="entry name" value="SOLUTE CARRIER FAMILY 22 MEMBER"/>
    <property type="match status" value="1"/>
</dbReference>
<dbReference type="SUPFAM" id="SSF103473">
    <property type="entry name" value="MFS general substrate transporter"/>
    <property type="match status" value="1"/>
</dbReference>
<dbReference type="AlphaFoldDB" id="H2Z8M8"/>
<feature type="transmembrane region" description="Helical" evidence="5">
    <location>
        <begin position="290"/>
        <end position="314"/>
    </location>
</feature>
<evidence type="ECO:0000256" key="1">
    <source>
        <dbReference type="ARBA" id="ARBA00004141"/>
    </source>
</evidence>
<reference evidence="7" key="3">
    <citation type="submission" date="2025-09" db="UniProtKB">
        <authorList>
            <consortium name="Ensembl"/>
        </authorList>
    </citation>
    <scope>IDENTIFICATION</scope>
</reference>
<dbReference type="InterPro" id="IPR005828">
    <property type="entry name" value="MFS_sugar_transport-like"/>
</dbReference>
<dbReference type="InterPro" id="IPR020846">
    <property type="entry name" value="MFS_dom"/>
</dbReference>
<dbReference type="Gene3D" id="1.20.1250.20">
    <property type="entry name" value="MFS general substrate transporter like domains"/>
    <property type="match status" value="1"/>
</dbReference>
<evidence type="ECO:0000313" key="8">
    <source>
        <dbReference type="Proteomes" id="UP000007875"/>
    </source>
</evidence>
<feature type="transmembrane region" description="Helical" evidence="5">
    <location>
        <begin position="354"/>
        <end position="374"/>
    </location>
</feature>
<evidence type="ECO:0000256" key="2">
    <source>
        <dbReference type="ARBA" id="ARBA00022692"/>
    </source>
</evidence>